<dbReference type="RefSeq" id="WP_382375869.1">
    <property type="nucleotide sequence ID" value="NZ_JBHRZI010000018.1"/>
</dbReference>
<name>A0ABV8BXL1_9PSEU</name>
<keyword evidence="1" id="KW-0472">Membrane</keyword>
<proteinExistence type="predicted"/>
<keyword evidence="3" id="KW-1185">Reference proteome</keyword>
<comment type="caution">
    <text evidence="2">The sequence shown here is derived from an EMBL/GenBank/DDBJ whole genome shotgun (WGS) entry which is preliminary data.</text>
</comment>
<gene>
    <name evidence="2" type="ORF">ACFOWZ_23515</name>
</gene>
<feature type="transmembrane region" description="Helical" evidence="1">
    <location>
        <begin position="36"/>
        <end position="53"/>
    </location>
</feature>
<accession>A0ABV8BXL1</accession>
<evidence type="ECO:0000313" key="2">
    <source>
        <dbReference type="EMBL" id="MFC3894459.1"/>
    </source>
</evidence>
<organism evidence="2 3">
    <name type="scientific">Lentzea rhizosphaerae</name>
    <dbReference type="NCBI Taxonomy" id="2041025"/>
    <lineage>
        <taxon>Bacteria</taxon>
        <taxon>Bacillati</taxon>
        <taxon>Actinomycetota</taxon>
        <taxon>Actinomycetes</taxon>
        <taxon>Pseudonocardiales</taxon>
        <taxon>Pseudonocardiaceae</taxon>
        <taxon>Lentzea</taxon>
    </lineage>
</organism>
<keyword evidence="1" id="KW-0812">Transmembrane</keyword>
<reference evidence="3" key="1">
    <citation type="journal article" date="2019" name="Int. J. Syst. Evol. Microbiol.">
        <title>The Global Catalogue of Microorganisms (GCM) 10K type strain sequencing project: providing services to taxonomists for standard genome sequencing and annotation.</title>
        <authorList>
            <consortium name="The Broad Institute Genomics Platform"/>
            <consortium name="The Broad Institute Genome Sequencing Center for Infectious Disease"/>
            <person name="Wu L."/>
            <person name="Ma J."/>
        </authorList>
    </citation>
    <scope>NUCLEOTIDE SEQUENCE [LARGE SCALE GENOMIC DNA]</scope>
    <source>
        <strain evidence="3">CGMCC 4.7405</strain>
    </source>
</reference>
<keyword evidence="1" id="KW-1133">Transmembrane helix</keyword>
<sequence length="55" mass="5870">MISENDLKKILAAVVAGYVSSATRRWARQRGLDRRVATLLSTVAGAVASAVVLRT</sequence>
<dbReference type="EMBL" id="JBHRZI010000018">
    <property type="protein sequence ID" value="MFC3894459.1"/>
    <property type="molecule type" value="Genomic_DNA"/>
</dbReference>
<evidence type="ECO:0000256" key="1">
    <source>
        <dbReference type="SAM" id="Phobius"/>
    </source>
</evidence>
<dbReference type="Proteomes" id="UP001595690">
    <property type="component" value="Unassembled WGS sequence"/>
</dbReference>
<protein>
    <submittedName>
        <fullName evidence="2">Uncharacterized protein</fullName>
    </submittedName>
</protein>
<evidence type="ECO:0000313" key="3">
    <source>
        <dbReference type="Proteomes" id="UP001595690"/>
    </source>
</evidence>